<organism evidence="3 4">
    <name type="scientific">Krasilnikovia cinnamomea</name>
    <dbReference type="NCBI Taxonomy" id="349313"/>
    <lineage>
        <taxon>Bacteria</taxon>
        <taxon>Bacillati</taxon>
        <taxon>Actinomycetota</taxon>
        <taxon>Actinomycetes</taxon>
        <taxon>Micromonosporales</taxon>
        <taxon>Micromonosporaceae</taxon>
        <taxon>Krasilnikovia</taxon>
    </lineage>
</organism>
<dbReference type="PANTHER" id="PTHR45138:SF9">
    <property type="entry name" value="DIGUANYLATE CYCLASE DGCM-RELATED"/>
    <property type="match status" value="1"/>
</dbReference>
<evidence type="ECO:0000256" key="1">
    <source>
        <dbReference type="SAM" id="MobiDB-lite"/>
    </source>
</evidence>
<dbReference type="Pfam" id="PF00990">
    <property type="entry name" value="GGDEF"/>
    <property type="match status" value="1"/>
</dbReference>
<dbReference type="InterPro" id="IPR011990">
    <property type="entry name" value="TPR-like_helical_dom_sf"/>
</dbReference>
<feature type="domain" description="GGDEF" evidence="2">
    <location>
        <begin position="400"/>
        <end position="537"/>
    </location>
</feature>
<dbReference type="InterPro" id="IPR050469">
    <property type="entry name" value="Diguanylate_Cyclase"/>
</dbReference>
<keyword evidence="4" id="KW-1185">Reference proteome</keyword>
<reference evidence="3 4" key="1">
    <citation type="submission" date="2019-02" db="EMBL/GenBank/DDBJ databases">
        <title>Sequencing the genomes of 1000 actinobacteria strains.</title>
        <authorList>
            <person name="Klenk H.-P."/>
        </authorList>
    </citation>
    <scope>NUCLEOTIDE SEQUENCE [LARGE SCALE GENOMIC DNA]</scope>
    <source>
        <strain evidence="3 4">DSM 45162</strain>
    </source>
</reference>
<protein>
    <submittedName>
        <fullName evidence="3">Diguanylate cyclase (GGDEF)-like protein</fullName>
    </submittedName>
</protein>
<dbReference type="InterPro" id="IPR043128">
    <property type="entry name" value="Rev_trsase/Diguanyl_cyclase"/>
</dbReference>
<evidence type="ECO:0000313" key="3">
    <source>
        <dbReference type="EMBL" id="RZU50108.1"/>
    </source>
</evidence>
<dbReference type="SUPFAM" id="SSF55073">
    <property type="entry name" value="Nucleotide cyclase"/>
    <property type="match status" value="1"/>
</dbReference>
<dbReference type="CDD" id="cd01949">
    <property type="entry name" value="GGDEF"/>
    <property type="match status" value="1"/>
</dbReference>
<dbReference type="GO" id="GO:0052621">
    <property type="term" value="F:diguanylate cyclase activity"/>
    <property type="evidence" value="ECO:0007669"/>
    <property type="project" value="TreeGrafter"/>
</dbReference>
<gene>
    <name evidence="3" type="ORF">EV385_1873</name>
</gene>
<name>A0A4Q7ZH51_9ACTN</name>
<evidence type="ECO:0000313" key="4">
    <source>
        <dbReference type="Proteomes" id="UP000292564"/>
    </source>
</evidence>
<dbReference type="Gene3D" id="3.30.70.270">
    <property type="match status" value="1"/>
</dbReference>
<dbReference type="Gene3D" id="1.25.40.10">
    <property type="entry name" value="Tetratricopeptide repeat domain"/>
    <property type="match status" value="2"/>
</dbReference>
<dbReference type="NCBIfam" id="TIGR00254">
    <property type="entry name" value="GGDEF"/>
    <property type="match status" value="1"/>
</dbReference>
<feature type="region of interest" description="Disordered" evidence="1">
    <location>
        <begin position="525"/>
        <end position="552"/>
    </location>
</feature>
<dbReference type="FunFam" id="3.30.70.270:FF:000001">
    <property type="entry name" value="Diguanylate cyclase domain protein"/>
    <property type="match status" value="1"/>
</dbReference>
<comment type="caution">
    <text evidence="3">The sequence shown here is derived from an EMBL/GenBank/DDBJ whole genome shotgun (WGS) entry which is preliminary data.</text>
</comment>
<dbReference type="Pfam" id="PF13424">
    <property type="entry name" value="TPR_12"/>
    <property type="match status" value="1"/>
</dbReference>
<proteinExistence type="predicted"/>
<dbReference type="InterPro" id="IPR029787">
    <property type="entry name" value="Nucleotide_cyclase"/>
</dbReference>
<dbReference type="EMBL" id="SHKY01000001">
    <property type="protein sequence ID" value="RZU50108.1"/>
    <property type="molecule type" value="Genomic_DNA"/>
</dbReference>
<dbReference type="InterPro" id="IPR000160">
    <property type="entry name" value="GGDEF_dom"/>
</dbReference>
<dbReference type="PROSITE" id="PS50887">
    <property type="entry name" value="GGDEF"/>
    <property type="match status" value="1"/>
</dbReference>
<accession>A0A4Q7ZH51</accession>
<dbReference type="GO" id="GO:0043709">
    <property type="term" value="P:cell adhesion involved in single-species biofilm formation"/>
    <property type="evidence" value="ECO:0007669"/>
    <property type="project" value="TreeGrafter"/>
</dbReference>
<dbReference type="GO" id="GO:0005886">
    <property type="term" value="C:plasma membrane"/>
    <property type="evidence" value="ECO:0007669"/>
    <property type="project" value="TreeGrafter"/>
</dbReference>
<dbReference type="AlphaFoldDB" id="A0A4Q7ZH51"/>
<dbReference type="Proteomes" id="UP000292564">
    <property type="component" value="Unassembled WGS sequence"/>
</dbReference>
<sequence length="552" mass="60372">MLTPGEVQTSAGERAQQLLTELIAMETVPFHELEVARRARPTEIAREAAELGDIELWQRARLLAAYLRGRLNGDLAEMARTAQEVHQWAVENDRRQLLIRSHSVLGTLHTELGDAPTMLTHAVSAAELLTDDTPPGIRVGCLLRFGAALAAVGSHAESLQRVQQAEQFATDMGDLSWLRMALNDRAYTELEAGNPQGASETLERLMAAVTPAGIAFDLAMLHLEEIDTLAAVQIALGRYADAEQTMQSCLQLHEESGTADHYGHAAFLLTLAKAQRHLGKTRLAQQSLNRSSTICAEHDLADLAAQILREQAELHAATGDHVRAYDVLKDFLDASDKLRCAQQEAQARTRQAMFETAEARTQAAQFRDQARTDPLTGLRNRRYVDEHLPGMINEARTRGANLTVALADLDHFKRINDTLSHDAGDQVLTTVATILRDALAEITDVGFIARMGGEEFLLVLPDANPAAAAAHLDTLRLAIRNHHWQPITGDLPVTVSMGSTTTATAPDPTQAGMLADADRNLYAAKHAGRDRVINNPPPHQGTRRYRDAPKPS</sequence>
<dbReference type="SMART" id="SM00267">
    <property type="entry name" value="GGDEF"/>
    <property type="match status" value="1"/>
</dbReference>
<evidence type="ECO:0000259" key="2">
    <source>
        <dbReference type="PROSITE" id="PS50887"/>
    </source>
</evidence>
<dbReference type="SUPFAM" id="SSF48452">
    <property type="entry name" value="TPR-like"/>
    <property type="match status" value="2"/>
</dbReference>
<dbReference type="PANTHER" id="PTHR45138">
    <property type="entry name" value="REGULATORY COMPONENTS OF SENSORY TRANSDUCTION SYSTEM"/>
    <property type="match status" value="1"/>
</dbReference>
<dbReference type="GO" id="GO:1902201">
    <property type="term" value="P:negative regulation of bacterial-type flagellum-dependent cell motility"/>
    <property type="evidence" value="ECO:0007669"/>
    <property type="project" value="TreeGrafter"/>
</dbReference>